<dbReference type="OrthoDB" id="414730at2759"/>
<proteinExistence type="predicted"/>
<dbReference type="PANTHER" id="PTHR19446">
    <property type="entry name" value="REVERSE TRANSCRIPTASES"/>
    <property type="match status" value="1"/>
</dbReference>
<feature type="domain" description="Reverse transcriptase" evidence="1">
    <location>
        <begin position="1"/>
        <end position="179"/>
    </location>
</feature>
<reference evidence="2" key="1">
    <citation type="submission" date="2021-02" db="EMBL/GenBank/DDBJ databases">
        <authorList>
            <person name="Nowell W R."/>
        </authorList>
    </citation>
    <scope>NUCLEOTIDE SEQUENCE</scope>
</reference>
<protein>
    <recommendedName>
        <fullName evidence="1">Reverse transcriptase domain-containing protein</fullName>
    </recommendedName>
</protein>
<gene>
    <name evidence="2" type="ORF">KQP761_LOCUS36811</name>
</gene>
<dbReference type="Proteomes" id="UP000663834">
    <property type="component" value="Unassembled WGS sequence"/>
</dbReference>
<organism evidence="2 3">
    <name type="scientific">Rotaria magnacalcarata</name>
    <dbReference type="NCBI Taxonomy" id="392030"/>
    <lineage>
        <taxon>Eukaryota</taxon>
        <taxon>Metazoa</taxon>
        <taxon>Spiralia</taxon>
        <taxon>Gnathifera</taxon>
        <taxon>Rotifera</taxon>
        <taxon>Eurotatoria</taxon>
        <taxon>Bdelloidea</taxon>
        <taxon>Philodinida</taxon>
        <taxon>Philodinidae</taxon>
        <taxon>Rotaria</taxon>
    </lineage>
</organism>
<dbReference type="InterPro" id="IPR000477">
    <property type="entry name" value="RT_dom"/>
</dbReference>
<dbReference type="AlphaFoldDB" id="A0A816GZJ3"/>
<evidence type="ECO:0000259" key="1">
    <source>
        <dbReference type="PROSITE" id="PS50878"/>
    </source>
</evidence>
<accession>A0A816GZJ3</accession>
<evidence type="ECO:0000313" key="3">
    <source>
        <dbReference type="Proteomes" id="UP000663834"/>
    </source>
</evidence>
<dbReference type="SUPFAM" id="SSF56672">
    <property type="entry name" value="DNA/RNA polymerases"/>
    <property type="match status" value="1"/>
</dbReference>
<dbReference type="Pfam" id="PF00078">
    <property type="entry name" value="RVT_1"/>
    <property type="match status" value="1"/>
</dbReference>
<dbReference type="EMBL" id="CAJNOW010020839">
    <property type="protein sequence ID" value="CAF1681670.1"/>
    <property type="molecule type" value="Genomic_DNA"/>
</dbReference>
<evidence type="ECO:0000313" key="2">
    <source>
        <dbReference type="EMBL" id="CAF1681670.1"/>
    </source>
</evidence>
<name>A0A816GZJ3_9BILA</name>
<dbReference type="InterPro" id="IPR043502">
    <property type="entry name" value="DNA/RNA_pol_sf"/>
</dbReference>
<dbReference type="PROSITE" id="PS50878">
    <property type="entry name" value="RT_POL"/>
    <property type="match status" value="1"/>
</dbReference>
<sequence>MTANIPTLAVYVDYQKAYDKVWHKSLVVKLNRMGAPLGLLKLIISWLNDRRAYVIFGENKSKIFYTHIGWPQGSSLSPYLFIVYHSDLVTCLGAFSSHIFADNLNVLISPPICRGFQPMIKFLEEEGTKIYNKIAYYSKKRKQPVNFSKIVVQIFHSQVQNPIVDIYMEVDNLFMKRVLCINCESELSTASKKCPTCSDTKSERIAEVFDTLQETIFTRTYDRLSSAIDEYRQCFTKQQMNNETNDSVYNQNYKLLYNSTNDRFITILLHVDGTGLSNNNKESLWLLSCSIIELPPAIRIRRQNNVVLSMWISK</sequence>
<comment type="caution">
    <text evidence="2">The sequence shown here is derived from an EMBL/GenBank/DDBJ whole genome shotgun (WGS) entry which is preliminary data.</text>
</comment>